<organism evidence="10 11">
    <name type="scientific">Phanerochaete sordida</name>
    <dbReference type="NCBI Taxonomy" id="48140"/>
    <lineage>
        <taxon>Eukaryota</taxon>
        <taxon>Fungi</taxon>
        <taxon>Dikarya</taxon>
        <taxon>Basidiomycota</taxon>
        <taxon>Agaricomycotina</taxon>
        <taxon>Agaricomycetes</taxon>
        <taxon>Polyporales</taxon>
        <taxon>Phanerochaetaceae</taxon>
        <taxon>Phanerochaete</taxon>
    </lineage>
</organism>
<dbReference type="InterPro" id="IPR036851">
    <property type="entry name" value="Chloroperoxidase-like_sf"/>
</dbReference>
<keyword evidence="3" id="KW-0349">Heme</keyword>
<dbReference type="SUPFAM" id="SSF47571">
    <property type="entry name" value="Cloroperoxidase"/>
    <property type="match status" value="1"/>
</dbReference>
<evidence type="ECO:0000256" key="3">
    <source>
        <dbReference type="ARBA" id="ARBA00022617"/>
    </source>
</evidence>
<evidence type="ECO:0000256" key="2">
    <source>
        <dbReference type="ARBA" id="ARBA00022559"/>
    </source>
</evidence>
<dbReference type="PROSITE" id="PS51405">
    <property type="entry name" value="HEME_HALOPEROXIDASE"/>
    <property type="match status" value="1"/>
</dbReference>
<keyword evidence="6" id="KW-0408">Iron</keyword>
<evidence type="ECO:0000313" key="10">
    <source>
        <dbReference type="EMBL" id="GJE84154.1"/>
    </source>
</evidence>
<dbReference type="EMBL" id="BPQB01000001">
    <property type="protein sequence ID" value="GJE84154.1"/>
    <property type="molecule type" value="Genomic_DNA"/>
</dbReference>
<keyword evidence="2" id="KW-0575">Peroxidase</keyword>
<evidence type="ECO:0000256" key="8">
    <source>
        <dbReference type="SAM" id="MobiDB-lite"/>
    </source>
</evidence>
<dbReference type="GO" id="GO:0004601">
    <property type="term" value="F:peroxidase activity"/>
    <property type="evidence" value="ECO:0007669"/>
    <property type="project" value="UniProtKB-KW"/>
</dbReference>
<dbReference type="Pfam" id="PF01328">
    <property type="entry name" value="Peroxidase_2"/>
    <property type="match status" value="1"/>
</dbReference>
<evidence type="ECO:0000259" key="9">
    <source>
        <dbReference type="PROSITE" id="PS51405"/>
    </source>
</evidence>
<keyword evidence="11" id="KW-1185">Reference proteome</keyword>
<evidence type="ECO:0000256" key="4">
    <source>
        <dbReference type="ARBA" id="ARBA00022723"/>
    </source>
</evidence>
<dbReference type="PANTHER" id="PTHR33577">
    <property type="entry name" value="STERIGMATOCYSTIN BIOSYNTHESIS PEROXIDASE STCC-RELATED"/>
    <property type="match status" value="1"/>
</dbReference>
<feature type="region of interest" description="Disordered" evidence="8">
    <location>
        <begin position="1"/>
        <end position="20"/>
    </location>
</feature>
<comment type="caution">
    <text evidence="10">The sequence shown here is derived from an EMBL/GenBank/DDBJ whole genome shotgun (WGS) entry which is preliminary data.</text>
</comment>
<comment type="cofactor">
    <cofactor evidence="1">
        <name>heme b</name>
        <dbReference type="ChEBI" id="CHEBI:60344"/>
    </cofactor>
</comment>
<keyword evidence="5" id="KW-0560">Oxidoreductase</keyword>
<dbReference type="InterPro" id="IPR000028">
    <property type="entry name" value="Chloroperoxidase"/>
</dbReference>
<evidence type="ECO:0000256" key="7">
    <source>
        <dbReference type="ARBA" id="ARBA00025795"/>
    </source>
</evidence>
<keyword evidence="4" id="KW-0479">Metal-binding</keyword>
<protein>
    <submittedName>
        <fullName evidence="10">Chloroperoxidase</fullName>
    </submittedName>
</protein>
<evidence type="ECO:0000256" key="6">
    <source>
        <dbReference type="ARBA" id="ARBA00023004"/>
    </source>
</evidence>
<dbReference type="Proteomes" id="UP000703269">
    <property type="component" value="Unassembled WGS sequence"/>
</dbReference>
<evidence type="ECO:0000256" key="1">
    <source>
        <dbReference type="ARBA" id="ARBA00001970"/>
    </source>
</evidence>
<comment type="similarity">
    <text evidence="7">Belongs to the chloroperoxidase family.</text>
</comment>
<dbReference type="Gene3D" id="1.10.489.10">
    <property type="entry name" value="Chloroperoxidase-like"/>
    <property type="match status" value="1"/>
</dbReference>
<proteinExistence type="inferred from homology"/>
<gene>
    <name evidence="10" type="ORF">PsYK624_002300</name>
</gene>
<reference evidence="10 11" key="1">
    <citation type="submission" date="2021-08" db="EMBL/GenBank/DDBJ databases">
        <title>Draft Genome Sequence of Phanerochaete sordida strain YK-624.</title>
        <authorList>
            <person name="Mori T."/>
            <person name="Dohra H."/>
            <person name="Suzuki T."/>
            <person name="Kawagishi H."/>
            <person name="Hirai H."/>
        </authorList>
    </citation>
    <scope>NUCLEOTIDE SEQUENCE [LARGE SCALE GENOMIC DNA]</scope>
    <source>
        <strain evidence="10 11">YK-624</strain>
    </source>
</reference>
<dbReference type="AlphaFoldDB" id="A0A9P3FXQ9"/>
<feature type="domain" description="Heme haloperoxidase family profile" evidence="9">
    <location>
        <begin position="5"/>
        <end position="215"/>
    </location>
</feature>
<evidence type="ECO:0000313" key="11">
    <source>
        <dbReference type="Proteomes" id="UP000703269"/>
    </source>
</evidence>
<accession>A0A9P3FXQ9</accession>
<evidence type="ECO:0000256" key="5">
    <source>
        <dbReference type="ARBA" id="ARBA00023002"/>
    </source>
</evidence>
<dbReference type="PANTHER" id="PTHR33577:SF9">
    <property type="entry name" value="PEROXIDASE STCC"/>
    <property type="match status" value="1"/>
</dbReference>
<dbReference type="GO" id="GO:0046872">
    <property type="term" value="F:metal ion binding"/>
    <property type="evidence" value="ECO:0007669"/>
    <property type="project" value="UniProtKB-KW"/>
</dbReference>
<dbReference type="OrthoDB" id="407298at2759"/>
<sequence>MAASADHTFQPRKPTDSRAPCPALNALANHGYIPRDGRKVGLWTLTSALVHVYNLSWPLALLLSTVGVVTCGRGRLPWALDLHDLCWHNRIEHDVSTVHKDASPSSEFAPSHPDRRLVDQLLAHGDGDRMRLKDFARARIERANAERKELDWKHKIIAHGESVLTLLVLGKGDPGTKDAELTIPKNQLYEWYGEERLPDEWKKPAQPVGLFRANGLSQIFVGLIAMRDYIAKSA</sequence>
<name>A0A9P3FXQ9_9APHY</name>